<name>A0A8H3MGC0_9GLOM</name>
<dbReference type="Proteomes" id="UP000615446">
    <property type="component" value="Unassembled WGS sequence"/>
</dbReference>
<dbReference type="AlphaFoldDB" id="A0A8H3MGC0"/>
<evidence type="ECO:0000313" key="1">
    <source>
        <dbReference type="EMBL" id="GET03966.1"/>
    </source>
</evidence>
<sequence>MSKKIFDLTKPIEEEFFGKEFDSKLYQQTASSFNTSPYLLALIVQVALRLIFHAFKTAEYKIVLYWQNEIAQLCNTNSKNKDNLKQPKIVIDESTS</sequence>
<evidence type="ECO:0000313" key="2">
    <source>
        <dbReference type="Proteomes" id="UP000615446"/>
    </source>
</evidence>
<accession>A0A8H3MGC0</accession>
<comment type="caution">
    <text evidence="1">The sequence shown here is derived from an EMBL/GenBank/DDBJ whole genome shotgun (WGS) entry which is preliminary data.</text>
</comment>
<reference evidence="1" key="1">
    <citation type="submission" date="2019-10" db="EMBL/GenBank/DDBJ databases">
        <title>Conservation and host-specific expression of non-tandemly repeated heterogenous ribosome RNA gene in arbuscular mycorrhizal fungi.</title>
        <authorList>
            <person name="Maeda T."/>
            <person name="Kobayashi Y."/>
            <person name="Nakagawa T."/>
            <person name="Ezawa T."/>
            <person name="Yamaguchi K."/>
            <person name="Bino T."/>
            <person name="Nishimoto Y."/>
            <person name="Shigenobu S."/>
            <person name="Kawaguchi M."/>
        </authorList>
    </citation>
    <scope>NUCLEOTIDE SEQUENCE</scope>
    <source>
        <strain evidence="1">HR1</strain>
    </source>
</reference>
<dbReference type="EMBL" id="BLAL01000338">
    <property type="protein sequence ID" value="GET03966.1"/>
    <property type="molecule type" value="Genomic_DNA"/>
</dbReference>
<proteinExistence type="predicted"/>
<protein>
    <submittedName>
        <fullName evidence="1">Uncharacterized protein</fullName>
    </submittedName>
</protein>
<organism evidence="1 2">
    <name type="scientific">Rhizophagus clarus</name>
    <dbReference type="NCBI Taxonomy" id="94130"/>
    <lineage>
        <taxon>Eukaryota</taxon>
        <taxon>Fungi</taxon>
        <taxon>Fungi incertae sedis</taxon>
        <taxon>Mucoromycota</taxon>
        <taxon>Glomeromycotina</taxon>
        <taxon>Glomeromycetes</taxon>
        <taxon>Glomerales</taxon>
        <taxon>Glomeraceae</taxon>
        <taxon>Rhizophagus</taxon>
    </lineage>
</organism>
<gene>
    <name evidence="1" type="ORF">RCL2_003026600</name>
</gene>